<gene>
    <name evidence="1" type="ORF">SAMN05660841_04111</name>
</gene>
<protein>
    <recommendedName>
        <fullName evidence="3">Immunity protein 30</fullName>
    </recommendedName>
</protein>
<name>A0A1T5GIR9_9SPHI</name>
<proteinExistence type="predicted"/>
<organism evidence="1 2">
    <name type="scientific">Sphingobacterium nematocida</name>
    <dbReference type="NCBI Taxonomy" id="1513896"/>
    <lineage>
        <taxon>Bacteria</taxon>
        <taxon>Pseudomonadati</taxon>
        <taxon>Bacteroidota</taxon>
        <taxon>Sphingobacteriia</taxon>
        <taxon>Sphingobacteriales</taxon>
        <taxon>Sphingobacteriaceae</taxon>
        <taxon>Sphingobacterium</taxon>
    </lineage>
</organism>
<evidence type="ECO:0000313" key="1">
    <source>
        <dbReference type="EMBL" id="SKC08308.1"/>
    </source>
</evidence>
<keyword evidence="2" id="KW-1185">Reference proteome</keyword>
<sequence length="138" mass="16741">MFNRRHIMKKNLKEAVESKNEHRLMQCLDYRRSDSFDNDCYEYIEKALVGTWHSRHEDLVDTIYLERLTDDRFVDPILNIALDQEQFRWYDDELEATLRKCVHALKTINTEKSNQALRKLENLNNDNVKYALEMWEVK</sequence>
<evidence type="ECO:0008006" key="3">
    <source>
        <dbReference type="Google" id="ProtNLM"/>
    </source>
</evidence>
<evidence type="ECO:0000313" key="2">
    <source>
        <dbReference type="Proteomes" id="UP000190150"/>
    </source>
</evidence>
<dbReference type="RefSeq" id="WP_079645746.1">
    <property type="nucleotide sequence ID" value="NZ_FUZF01000026.1"/>
</dbReference>
<dbReference type="Proteomes" id="UP000190150">
    <property type="component" value="Unassembled WGS sequence"/>
</dbReference>
<dbReference type="OrthoDB" id="707967at2"/>
<dbReference type="EMBL" id="FUZF01000026">
    <property type="protein sequence ID" value="SKC08308.1"/>
    <property type="molecule type" value="Genomic_DNA"/>
</dbReference>
<accession>A0A1T5GIR9</accession>
<dbReference type="AlphaFoldDB" id="A0A1T5GIR9"/>
<reference evidence="2" key="1">
    <citation type="submission" date="2017-02" db="EMBL/GenBank/DDBJ databases">
        <authorList>
            <person name="Varghese N."/>
            <person name="Submissions S."/>
        </authorList>
    </citation>
    <scope>NUCLEOTIDE SEQUENCE [LARGE SCALE GENOMIC DNA]</scope>
    <source>
        <strain evidence="2">DSM 24091</strain>
    </source>
</reference>
<dbReference type="STRING" id="1513896.SAMN05660841_04111"/>